<sequence>MIQMYFSKGTHLTSDQIKKICNDSSKHSKLPIKTAKASQNVRLNRYRDVLPFDHSRVVLPSGSYINASHVSVGEASREYILTQGPLPCTAGHFWEMVWCQKSKAVIMLNKVIEKSQIKCHQYFPIDRSANGLTNEKETIFGDFKLKEEREVLHFQFNTWPDFGVPESTNEFLEFLYQVRKKNVLDSKEFGPPIIHCSAGIGRSGTFILVDAVLILVC</sequence>
<keyword evidence="5" id="KW-0378">Hydrolase</keyword>
<evidence type="ECO:0000256" key="7">
    <source>
        <dbReference type="ARBA" id="ARBA00023136"/>
    </source>
</evidence>
<feature type="domain" description="Tyrosine specific protein phosphatases" evidence="9">
    <location>
        <begin position="169"/>
        <end position="217"/>
    </location>
</feature>
<dbReference type="InterPro" id="IPR016130">
    <property type="entry name" value="Tyr_Pase_AS"/>
</dbReference>
<reference evidence="11" key="1">
    <citation type="submission" date="2022-11" db="UniProtKB">
        <authorList>
            <consortium name="WormBaseParasite"/>
        </authorList>
    </citation>
    <scope>IDENTIFICATION</scope>
</reference>
<evidence type="ECO:0000256" key="4">
    <source>
        <dbReference type="ARBA" id="ARBA00022553"/>
    </source>
</evidence>
<dbReference type="GO" id="GO:0004726">
    <property type="term" value="F:non-membrane spanning protein tyrosine phosphatase activity"/>
    <property type="evidence" value="ECO:0007669"/>
    <property type="project" value="TreeGrafter"/>
</dbReference>
<dbReference type="InterPro" id="IPR000242">
    <property type="entry name" value="PTP_cat"/>
</dbReference>
<keyword evidence="10" id="KW-1185">Reference proteome</keyword>
<evidence type="ECO:0000313" key="11">
    <source>
        <dbReference type="WBParaSite" id="nRc.2.0.1.t36251-RA"/>
    </source>
</evidence>
<dbReference type="Gene3D" id="3.90.190.10">
    <property type="entry name" value="Protein tyrosine phosphatase superfamily"/>
    <property type="match status" value="1"/>
</dbReference>
<evidence type="ECO:0000259" key="9">
    <source>
        <dbReference type="PROSITE" id="PS50056"/>
    </source>
</evidence>
<dbReference type="GO" id="GO:0005634">
    <property type="term" value="C:nucleus"/>
    <property type="evidence" value="ECO:0007669"/>
    <property type="project" value="TreeGrafter"/>
</dbReference>
<dbReference type="PROSITE" id="PS50056">
    <property type="entry name" value="TYR_PHOSPHATASE_2"/>
    <property type="match status" value="1"/>
</dbReference>
<dbReference type="GO" id="GO:0019901">
    <property type="term" value="F:protein kinase binding"/>
    <property type="evidence" value="ECO:0007669"/>
    <property type="project" value="TreeGrafter"/>
</dbReference>
<organism evidence="10 11">
    <name type="scientific">Romanomermis culicivorax</name>
    <name type="common">Nematode worm</name>
    <dbReference type="NCBI Taxonomy" id="13658"/>
    <lineage>
        <taxon>Eukaryota</taxon>
        <taxon>Metazoa</taxon>
        <taxon>Ecdysozoa</taxon>
        <taxon>Nematoda</taxon>
        <taxon>Enoplea</taxon>
        <taxon>Dorylaimia</taxon>
        <taxon>Mermithida</taxon>
        <taxon>Mermithoidea</taxon>
        <taxon>Mermithidae</taxon>
        <taxon>Romanomermis</taxon>
    </lineage>
</organism>
<feature type="domain" description="Tyrosine-protein phosphatase" evidence="8">
    <location>
        <begin position="13"/>
        <end position="217"/>
    </location>
</feature>
<dbReference type="GO" id="GO:0005737">
    <property type="term" value="C:cytoplasm"/>
    <property type="evidence" value="ECO:0007669"/>
    <property type="project" value="TreeGrafter"/>
</dbReference>
<name>A0A915KDW8_ROMCU</name>
<dbReference type="Pfam" id="PF00102">
    <property type="entry name" value="Y_phosphatase"/>
    <property type="match status" value="1"/>
</dbReference>
<dbReference type="WBParaSite" id="nRc.2.0.1.t36251-RA">
    <property type="protein sequence ID" value="nRc.2.0.1.t36251-RA"/>
    <property type="gene ID" value="nRc.2.0.1.g36251"/>
</dbReference>
<keyword evidence="7" id="KW-0472">Membrane</keyword>
<evidence type="ECO:0000259" key="8">
    <source>
        <dbReference type="PROSITE" id="PS50055"/>
    </source>
</evidence>
<dbReference type="GO" id="GO:0070373">
    <property type="term" value="P:negative regulation of ERK1 and ERK2 cascade"/>
    <property type="evidence" value="ECO:0007669"/>
    <property type="project" value="TreeGrafter"/>
</dbReference>
<dbReference type="AlphaFoldDB" id="A0A915KDW8"/>
<protein>
    <recommendedName>
        <fullName evidence="3">protein-tyrosine-phosphatase</fullName>
        <ecNumber evidence="3">3.1.3.48</ecNumber>
    </recommendedName>
</protein>
<dbReference type="PANTHER" id="PTHR46047">
    <property type="entry name" value="TYROSINE-PROTEIN PHOSPHATASE NON-RECEPTOR TYPE 61F"/>
    <property type="match status" value="1"/>
</dbReference>
<dbReference type="PROSITE" id="PS50055">
    <property type="entry name" value="TYR_PHOSPHATASE_PTP"/>
    <property type="match status" value="1"/>
</dbReference>
<keyword evidence="6" id="KW-0904">Protein phosphatase</keyword>
<proteinExistence type="inferred from homology"/>
<dbReference type="PANTHER" id="PTHR46047:SF3">
    <property type="entry name" value="TYROSINE-PROTEIN PHOSPHATASE NON-RECEPTOR TYPE 61F"/>
    <property type="match status" value="1"/>
</dbReference>
<dbReference type="InterPro" id="IPR051985">
    <property type="entry name" value="NR_tyrosine_phosphatase"/>
</dbReference>
<evidence type="ECO:0000256" key="6">
    <source>
        <dbReference type="ARBA" id="ARBA00022912"/>
    </source>
</evidence>
<dbReference type="SUPFAM" id="SSF52799">
    <property type="entry name" value="(Phosphotyrosine protein) phosphatases II"/>
    <property type="match status" value="1"/>
</dbReference>
<evidence type="ECO:0000256" key="5">
    <source>
        <dbReference type="ARBA" id="ARBA00022801"/>
    </source>
</evidence>
<dbReference type="GO" id="GO:0046426">
    <property type="term" value="P:negative regulation of receptor signaling pathway via JAK-STAT"/>
    <property type="evidence" value="ECO:0007669"/>
    <property type="project" value="TreeGrafter"/>
</dbReference>
<comment type="similarity">
    <text evidence="2">Belongs to the protein-tyrosine phosphatase family. Non-receptor class 1 subfamily.</text>
</comment>
<dbReference type="PRINTS" id="PR00700">
    <property type="entry name" value="PRTYPHPHTASE"/>
</dbReference>
<dbReference type="SMART" id="SM00194">
    <property type="entry name" value="PTPc"/>
    <property type="match status" value="1"/>
</dbReference>
<evidence type="ECO:0000256" key="2">
    <source>
        <dbReference type="ARBA" id="ARBA00009701"/>
    </source>
</evidence>
<dbReference type="InterPro" id="IPR003595">
    <property type="entry name" value="Tyr_Pase_cat"/>
</dbReference>
<evidence type="ECO:0000256" key="1">
    <source>
        <dbReference type="ARBA" id="ARBA00004308"/>
    </source>
</evidence>
<keyword evidence="4" id="KW-0597">Phosphoprotein</keyword>
<dbReference type="EC" id="3.1.3.48" evidence="3"/>
<dbReference type="InterPro" id="IPR000387">
    <property type="entry name" value="Tyr_Pase_dom"/>
</dbReference>
<comment type="subcellular location">
    <subcellularLocation>
        <location evidence="1">Endomembrane system</location>
    </subcellularLocation>
</comment>
<accession>A0A915KDW8</accession>
<dbReference type="GO" id="GO:0012505">
    <property type="term" value="C:endomembrane system"/>
    <property type="evidence" value="ECO:0007669"/>
    <property type="project" value="UniProtKB-SubCell"/>
</dbReference>
<evidence type="ECO:0000313" key="10">
    <source>
        <dbReference type="Proteomes" id="UP000887565"/>
    </source>
</evidence>
<evidence type="ECO:0000256" key="3">
    <source>
        <dbReference type="ARBA" id="ARBA00013064"/>
    </source>
</evidence>
<dbReference type="PROSITE" id="PS00383">
    <property type="entry name" value="TYR_PHOSPHATASE_1"/>
    <property type="match status" value="1"/>
</dbReference>
<dbReference type="InterPro" id="IPR029021">
    <property type="entry name" value="Prot-tyrosine_phosphatase-like"/>
</dbReference>
<dbReference type="OMA" id="FADIMPY"/>
<dbReference type="SMART" id="SM00404">
    <property type="entry name" value="PTPc_motif"/>
    <property type="match status" value="1"/>
</dbReference>
<dbReference type="Proteomes" id="UP000887565">
    <property type="component" value="Unplaced"/>
</dbReference>